<evidence type="ECO:0000259" key="1">
    <source>
        <dbReference type="Pfam" id="PF07727"/>
    </source>
</evidence>
<protein>
    <submittedName>
        <fullName evidence="2">Retrotransposon protein</fullName>
    </submittedName>
</protein>
<evidence type="ECO:0000313" key="3">
    <source>
        <dbReference type="Proteomes" id="UP001151760"/>
    </source>
</evidence>
<organism evidence="2 3">
    <name type="scientific">Tanacetum coccineum</name>
    <dbReference type="NCBI Taxonomy" id="301880"/>
    <lineage>
        <taxon>Eukaryota</taxon>
        <taxon>Viridiplantae</taxon>
        <taxon>Streptophyta</taxon>
        <taxon>Embryophyta</taxon>
        <taxon>Tracheophyta</taxon>
        <taxon>Spermatophyta</taxon>
        <taxon>Magnoliopsida</taxon>
        <taxon>eudicotyledons</taxon>
        <taxon>Gunneridae</taxon>
        <taxon>Pentapetalae</taxon>
        <taxon>asterids</taxon>
        <taxon>campanulids</taxon>
        <taxon>Asterales</taxon>
        <taxon>Asteraceae</taxon>
        <taxon>Asteroideae</taxon>
        <taxon>Anthemideae</taxon>
        <taxon>Anthemidinae</taxon>
        <taxon>Tanacetum</taxon>
    </lineage>
</organism>
<keyword evidence="3" id="KW-1185">Reference proteome</keyword>
<dbReference type="Pfam" id="PF07727">
    <property type="entry name" value="RVT_2"/>
    <property type="match status" value="1"/>
</dbReference>
<dbReference type="Proteomes" id="UP001151760">
    <property type="component" value="Unassembled WGS sequence"/>
</dbReference>
<accession>A0ABQ5CI33</accession>
<proteinExistence type="predicted"/>
<comment type="caution">
    <text evidence="2">The sequence shown here is derived from an EMBL/GenBank/DDBJ whole genome shotgun (WGS) entry which is preliminary data.</text>
</comment>
<reference evidence="2" key="2">
    <citation type="submission" date="2022-01" db="EMBL/GenBank/DDBJ databases">
        <authorList>
            <person name="Yamashiro T."/>
            <person name="Shiraishi A."/>
            <person name="Satake H."/>
            <person name="Nakayama K."/>
        </authorList>
    </citation>
    <scope>NUCLEOTIDE SEQUENCE</scope>
</reference>
<evidence type="ECO:0000313" key="2">
    <source>
        <dbReference type="EMBL" id="GJT26751.1"/>
    </source>
</evidence>
<name>A0ABQ5CI33_9ASTR</name>
<dbReference type="InterPro" id="IPR013103">
    <property type="entry name" value="RVT_2"/>
</dbReference>
<reference evidence="2" key="1">
    <citation type="journal article" date="2022" name="Int. J. Mol. Sci.">
        <title>Draft Genome of Tanacetum Coccineum: Genomic Comparison of Closely Related Tanacetum-Family Plants.</title>
        <authorList>
            <person name="Yamashiro T."/>
            <person name="Shiraishi A."/>
            <person name="Nakayama K."/>
            <person name="Satake H."/>
        </authorList>
    </citation>
    <scope>NUCLEOTIDE SEQUENCE</scope>
</reference>
<gene>
    <name evidence="2" type="ORF">Tco_0907026</name>
</gene>
<feature type="domain" description="Reverse transcriptase Ty1/copia-type" evidence="1">
    <location>
        <begin position="94"/>
        <end position="159"/>
    </location>
</feature>
<dbReference type="EMBL" id="BQNB010014318">
    <property type="protein sequence ID" value="GJT26751.1"/>
    <property type="molecule type" value="Genomic_DNA"/>
</dbReference>
<sequence length="228" mass="26333">MAKPLVASGSLRKRPTWMELYTPIKLVLWRRAILKPQGLIMRKPSHLLQTLRSIRNLMKPKPRTRTMNLAMDDQTAFLKWIFSMKRFTWSNLKVLSIQNIQTDQNVDEPCVYLKASGSNVNFLILYVDDILIMGNGIPMLQDVKSYLGRCFAMKDLECQAKHIRYLSSAKPEYIAAFDASKEAVWLNESGITKEKVQHRRKLTDPLTKALAFPKHFRTTRNIVHASSK</sequence>